<keyword evidence="3" id="KW-1185">Reference proteome</keyword>
<name>C4JPH5_UNCRE</name>
<reference evidence="3" key="1">
    <citation type="journal article" date="2009" name="Genome Res.">
        <title>Comparative genomic analyses of the human fungal pathogens Coccidioides and their relatives.</title>
        <authorList>
            <person name="Sharpton T.J."/>
            <person name="Stajich J.E."/>
            <person name="Rounsley S.D."/>
            <person name="Gardner M.J."/>
            <person name="Wortman J.R."/>
            <person name="Jordar V.S."/>
            <person name="Maiti R."/>
            <person name="Kodira C.D."/>
            <person name="Neafsey D.E."/>
            <person name="Zeng Q."/>
            <person name="Hung C.-Y."/>
            <person name="McMahan C."/>
            <person name="Muszewska A."/>
            <person name="Grynberg M."/>
            <person name="Mandel M.A."/>
            <person name="Kellner E.M."/>
            <person name="Barker B.M."/>
            <person name="Galgiani J.N."/>
            <person name="Orbach M.J."/>
            <person name="Kirkland T.N."/>
            <person name="Cole G.T."/>
            <person name="Henn M.R."/>
            <person name="Birren B.W."/>
            <person name="Taylor J.W."/>
        </authorList>
    </citation>
    <scope>NUCLEOTIDE SEQUENCE [LARGE SCALE GENOMIC DNA]</scope>
    <source>
        <strain evidence="3">UAMH 1704</strain>
    </source>
</reference>
<dbReference type="PANTHER" id="PTHR21310">
    <property type="entry name" value="AMINOGLYCOSIDE PHOSPHOTRANSFERASE-RELATED-RELATED"/>
    <property type="match status" value="1"/>
</dbReference>
<dbReference type="eggNOG" id="ENOG502SNEF">
    <property type="taxonomic scope" value="Eukaryota"/>
</dbReference>
<dbReference type="Gene3D" id="3.30.200.20">
    <property type="entry name" value="Phosphorylase Kinase, domain 1"/>
    <property type="match status" value="1"/>
</dbReference>
<protein>
    <recommendedName>
        <fullName evidence="1">Aminoglycoside phosphotransferase domain-containing protein</fullName>
    </recommendedName>
</protein>
<proteinExistence type="predicted"/>
<dbReference type="OrthoDB" id="5412996at2759"/>
<dbReference type="AlphaFoldDB" id="C4JPH5"/>
<dbReference type="VEuPathDB" id="FungiDB:UREG_03147"/>
<dbReference type="EMBL" id="CH476616">
    <property type="protein sequence ID" value="EEP78301.1"/>
    <property type="molecule type" value="Genomic_DNA"/>
</dbReference>
<dbReference type="Pfam" id="PF01636">
    <property type="entry name" value="APH"/>
    <property type="match status" value="1"/>
</dbReference>
<dbReference type="Proteomes" id="UP000002058">
    <property type="component" value="Unassembled WGS sequence"/>
</dbReference>
<dbReference type="InterPro" id="IPR011009">
    <property type="entry name" value="Kinase-like_dom_sf"/>
</dbReference>
<dbReference type="OMA" id="RFLMEWV"/>
<dbReference type="Gene3D" id="3.90.1200.10">
    <property type="match status" value="1"/>
</dbReference>
<evidence type="ECO:0000259" key="1">
    <source>
        <dbReference type="Pfam" id="PF01636"/>
    </source>
</evidence>
<feature type="domain" description="Aminoglycoside phosphotransferase" evidence="1">
    <location>
        <begin position="70"/>
        <end position="298"/>
    </location>
</feature>
<accession>C4JPH5</accession>
<gene>
    <name evidence="2" type="ORF">UREG_03147</name>
</gene>
<sequence>MDQITKHRVDRAAEELIASIDPKKVCELASSFHPSKTPCRILSVWKKGSFNVCFPVIFNQDPKSMEGEKWMVRIPLLPRLAFPEEKMRSEVATMKYIAEKTTIPIPCLYGYSINSDNILGLPFMLMGYVEGKSLAGIEIQNLERSTREHLYSQLADVYIQLHHQQFDRIGALTLDENDNWVFAHNRPISVDINEQEVAGLDFCSRFLPPQQTFTSTIDYVYLIFRIIYNDYYRGPDSIMNEGDARAYRYGIWAGQGIAMEWVRSEYNHGPFILMHGDLRPPNIFIDDNFNITSILDWEWSHTVPIQMFAVPPYWLTNHEVLELGNASLSAHYTAAALDFTTSLYERLDKCHNPKRLPRLELPMSKIWSKHADDEVNRSVAYGLLKPHYFGNVYSKALDRSYYGQDLVGRVEAFFKLKIRQPELEIVKQKVVELARFEKERQELGIEPRLTLGAPLLPEEEAERLKWLEMGGEEGYKAQIQKEVDAKMARIHELLRRKRELDELNALATRPHSWWPLIGIGAYLVYIVNMKGKLSYGRY</sequence>
<dbReference type="KEGG" id="ure:UREG_03147"/>
<dbReference type="InParanoid" id="C4JPH5"/>
<dbReference type="SUPFAM" id="SSF56112">
    <property type="entry name" value="Protein kinase-like (PK-like)"/>
    <property type="match status" value="1"/>
</dbReference>
<evidence type="ECO:0000313" key="3">
    <source>
        <dbReference type="Proteomes" id="UP000002058"/>
    </source>
</evidence>
<dbReference type="InterPro" id="IPR051678">
    <property type="entry name" value="AGP_Transferase"/>
</dbReference>
<dbReference type="HOGENOM" id="CLU_030115_0_0_1"/>
<dbReference type="RefSeq" id="XP_002543630.1">
    <property type="nucleotide sequence ID" value="XM_002543584.1"/>
</dbReference>
<dbReference type="PANTHER" id="PTHR21310:SF37">
    <property type="entry name" value="AMINOGLYCOSIDE PHOSPHOTRANSFERASE DOMAIN-CONTAINING PROTEIN"/>
    <property type="match status" value="1"/>
</dbReference>
<evidence type="ECO:0000313" key="2">
    <source>
        <dbReference type="EMBL" id="EEP78301.1"/>
    </source>
</evidence>
<dbReference type="InterPro" id="IPR002575">
    <property type="entry name" value="Aminoglycoside_PTrfase"/>
</dbReference>
<organism evidence="2 3">
    <name type="scientific">Uncinocarpus reesii (strain UAMH 1704)</name>
    <dbReference type="NCBI Taxonomy" id="336963"/>
    <lineage>
        <taxon>Eukaryota</taxon>
        <taxon>Fungi</taxon>
        <taxon>Dikarya</taxon>
        <taxon>Ascomycota</taxon>
        <taxon>Pezizomycotina</taxon>
        <taxon>Eurotiomycetes</taxon>
        <taxon>Eurotiomycetidae</taxon>
        <taxon>Onygenales</taxon>
        <taxon>Onygenaceae</taxon>
        <taxon>Uncinocarpus</taxon>
    </lineage>
</organism>
<dbReference type="GeneID" id="8437778"/>